<keyword evidence="2" id="KW-1185">Reference proteome</keyword>
<sequence length="339" mass="38482">MNSANDTTPTVEAILLFKGAEVVEQMLYSEFEGVLDHVTCIPDYADERVKGCYANVTPDLAITGIIFFYIDFDEHGYADRSWSLPLRRLMGMAGQGPDLGAGPIQLVCRTRCPQPEMREELWDPSIQPGMNHFQILKQAIQQNELNINQQLAVSQSSSMGCIDVALAQSQVVESEESKNRRDKLAEIIKSQRFRIEALTNECKDKVDALERARRHDQIQYNEHKRMFSQKFEQLKVRYLKREEQLNNAVSLIARMLDVEDAEVIKEHLDDLRAVGNLADLSTGDGNAEQMELIQTKAENYLLTQQLVQLKRICNAMNKKMRDMEGTDIPTVVPMASKSA</sequence>
<gene>
    <name evidence="1" type="ORF">GCM10007876_27910</name>
</gene>
<name>A0AA37SD63_9GAMM</name>
<dbReference type="Proteomes" id="UP001161389">
    <property type="component" value="Unassembled WGS sequence"/>
</dbReference>
<reference evidence="1" key="1">
    <citation type="journal article" date="2014" name="Int. J. Syst. Evol. Microbiol.">
        <title>Complete genome sequence of Corynebacterium casei LMG S-19264T (=DSM 44701T), isolated from a smear-ripened cheese.</title>
        <authorList>
            <consortium name="US DOE Joint Genome Institute (JGI-PGF)"/>
            <person name="Walter F."/>
            <person name="Albersmeier A."/>
            <person name="Kalinowski J."/>
            <person name="Ruckert C."/>
        </authorList>
    </citation>
    <scope>NUCLEOTIDE SEQUENCE</scope>
    <source>
        <strain evidence="1">NBRC 110071</strain>
    </source>
</reference>
<evidence type="ECO:0000313" key="2">
    <source>
        <dbReference type="Proteomes" id="UP001161389"/>
    </source>
</evidence>
<dbReference type="AlphaFoldDB" id="A0AA37SD63"/>
<reference evidence="1" key="2">
    <citation type="submission" date="2023-01" db="EMBL/GenBank/DDBJ databases">
        <title>Draft genome sequence of Litoribrevibacter albus strain NBRC 110071.</title>
        <authorList>
            <person name="Sun Q."/>
            <person name="Mori K."/>
        </authorList>
    </citation>
    <scope>NUCLEOTIDE SEQUENCE</scope>
    <source>
        <strain evidence="1">NBRC 110071</strain>
    </source>
</reference>
<protein>
    <submittedName>
        <fullName evidence="1">Uncharacterized protein</fullName>
    </submittedName>
</protein>
<dbReference type="RefSeq" id="WP_284382268.1">
    <property type="nucleotide sequence ID" value="NZ_BSNM01000015.1"/>
</dbReference>
<proteinExistence type="predicted"/>
<comment type="caution">
    <text evidence="1">The sequence shown here is derived from an EMBL/GenBank/DDBJ whole genome shotgun (WGS) entry which is preliminary data.</text>
</comment>
<evidence type="ECO:0000313" key="1">
    <source>
        <dbReference type="EMBL" id="GLQ32312.1"/>
    </source>
</evidence>
<accession>A0AA37SD63</accession>
<dbReference type="EMBL" id="BSNM01000015">
    <property type="protein sequence ID" value="GLQ32312.1"/>
    <property type="molecule type" value="Genomic_DNA"/>
</dbReference>
<organism evidence="1 2">
    <name type="scientific">Litoribrevibacter albus</name>
    <dbReference type="NCBI Taxonomy" id="1473156"/>
    <lineage>
        <taxon>Bacteria</taxon>
        <taxon>Pseudomonadati</taxon>
        <taxon>Pseudomonadota</taxon>
        <taxon>Gammaproteobacteria</taxon>
        <taxon>Oceanospirillales</taxon>
        <taxon>Oceanospirillaceae</taxon>
        <taxon>Litoribrevibacter</taxon>
    </lineage>
</organism>